<dbReference type="SUPFAM" id="SSF55729">
    <property type="entry name" value="Acyl-CoA N-acyltransferases (Nat)"/>
    <property type="match status" value="1"/>
</dbReference>
<evidence type="ECO:0000256" key="6">
    <source>
        <dbReference type="ARBA" id="ARBA00023134"/>
    </source>
</evidence>
<dbReference type="GO" id="GO:0003924">
    <property type="term" value="F:GTPase activity"/>
    <property type="evidence" value="ECO:0007669"/>
    <property type="project" value="InterPro"/>
</dbReference>
<dbReference type="Pfam" id="PF22998">
    <property type="entry name" value="GNAT_LYC1-like"/>
    <property type="match status" value="1"/>
</dbReference>
<dbReference type="PROSITE" id="PS51421">
    <property type="entry name" value="RAS"/>
    <property type="match status" value="1"/>
</dbReference>
<evidence type="ECO:0000259" key="11">
    <source>
        <dbReference type="Pfam" id="PF22998"/>
    </source>
</evidence>
<dbReference type="Proteomes" id="UP000629468">
    <property type="component" value="Unassembled WGS sequence"/>
</dbReference>
<keyword evidence="4" id="KW-0488">Methylation</keyword>
<evidence type="ECO:0000256" key="9">
    <source>
        <dbReference type="ARBA" id="ARBA00023289"/>
    </source>
</evidence>
<dbReference type="PROSITE" id="PS51420">
    <property type="entry name" value="RHO"/>
    <property type="match status" value="1"/>
</dbReference>
<dbReference type="Pfam" id="PF00071">
    <property type="entry name" value="Ras"/>
    <property type="match status" value="1"/>
</dbReference>
<evidence type="ECO:0000256" key="1">
    <source>
        <dbReference type="ARBA" id="ARBA00004193"/>
    </source>
</evidence>
<name>A0A8H7KFV6_AGABI</name>
<evidence type="ECO:0000256" key="4">
    <source>
        <dbReference type="ARBA" id="ARBA00022481"/>
    </source>
</evidence>
<keyword evidence="6" id="KW-0342">GTP-binding</keyword>
<evidence type="ECO:0000256" key="5">
    <source>
        <dbReference type="ARBA" id="ARBA00022741"/>
    </source>
</evidence>
<dbReference type="InterPro" id="IPR027417">
    <property type="entry name" value="P-loop_NTPase"/>
</dbReference>
<dbReference type="FunFam" id="3.40.50.300:FF:000780">
    <property type="entry name" value="Rho GTPase Rho3"/>
    <property type="match status" value="1"/>
</dbReference>
<evidence type="ECO:0000256" key="7">
    <source>
        <dbReference type="ARBA" id="ARBA00023136"/>
    </source>
</evidence>
<dbReference type="PANTHER" id="PTHR34815">
    <property type="entry name" value="LYSINE ACETYLTRANSFERASE"/>
    <property type="match status" value="1"/>
</dbReference>
<comment type="caution">
    <text evidence="12">The sequence shown here is derived from an EMBL/GenBank/DDBJ whole genome shotgun (WGS) entry which is preliminary data.</text>
</comment>
<dbReference type="InterPro" id="IPR053013">
    <property type="entry name" value="LAT"/>
</dbReference>
<dbReference type="InterPro" id="IPR016181">
    <property type="entry name" value="Acyl_CoA_acyltransferase"/>
</dbReference>
<evidence type="ECO:0000256" key="2">
    <source>
        <dbReference type="ARBA" id="ARBA00010142"/>
    </source>
</evidence>
<keyword evidence="3" id="KW-1003">Cell membrane</keyword>
<dbReference type="GO" id="GO:0017157">
    <property type="term" value="P:regulation of exocytosis"/>
    <property type="evidence" value="ECO:0007669"/>
    <property type="project" value="UniProtKB-ARBA"/>
</dbReference>
<accession>A0A8H7KFV6</accession>
<dbReference type="InterPro" id="IPR005225">
    <property type="entry name" value="Small_GTP-bd"/>
</dbReference>
<dbReference type="SMART" id="SM00173">
    <property type="entry name" value="RAS"/>
    <property type="match status" value="1"/>
</dbReference>
<dbReference type="Gene3D" id="3.40.50.300">
    <property type="entry name" value="P-loop containing nucleotide triphosphate hydrolases"/>
    <property type="match status" value="1"/>
</dbReference>
<dbReference type="SMART" id="SM00174">
    <property type="entry name" value="RHO"/>
    <property type="match status" value="1"/>
</dbReference>
<dbReference type="InterPro" id="IPR055100">
    <property type="entry name" value="GNAT_LYC1-like"/>
</dbReference>
<dbReference type="NCBIfam" id="TIGR00231">
    <property type="entry name" value="small_GTP"/>
    <property type="match status" value="1"/>
</dbReference>
<comment type="similarity">
    <text evidence="2">Belongs to the small GTPase superfamily. Rho family.</text>
</comment>
<sequence>MLSKVSLYAATTEQIIASRKRTFVEWGRGLTMDEYLDRDAVGEGEEFGRDEKLMTWVLAPRDNPTTVDFFCSCETFKRTIAISYPDKDAEEGVGYGIASVFTAKQFRGKGYGKHMMRLLHWVLAREDYLQTQQFPEEWGAPPERVSSAGDGWLSALWSDVGPTYYSLCGMDVRGRQGGWIVKDPFSTFWKLKDVSIPEDEDNNGEVVWLDEKAAKEMWDKDTDKIKAELVQKAKEENQMQFSFLPNNGVAIFQWFRLHYHFSRYVQDPPTYCGLRVGEEVFATWTCEFRPGTPKTLTVTRLRADKERIRGVLVDALRYARKHGMDEVEVWNLAPEYAESARELGGTVVRREEHFPAVKWYGAGEVGWATNEKYAWSSHSTQPTMPLCGSSSNSFGRSRPIQRKVVVCGDGATGKTSLLNVFTRGFFTQVYEPTVFENYVHDLYVDDDQLVELSLWDTAGQEEFDRLRSLSYAETHVVMICFSVDNPVSLENVESKWLDEILEHCPGVKLVLVALKCDLREDQALKDRLHRYGTHPVQYEEGLAVARRIRASRYLECSSKHNRGVSDVFHEAARVSISSRAKGSSHSGCILM</sequence>
<proteinExistence type="inferred from homology"/>
<dbReference type="GO" id="GO:0007163">
    <property type="term" value="P:establishment or maintenance of cell polarity"/>
    <property type="evidence" value="ECO:0007669"/>
    <property type="project" value="UniProtKB-ARBA"/>
</dbReference>
<gene>
    <name evidence="12" type="ORF">Agabi119p4_7008</name>
</gene>
<evidence type="ECO:0000256" key="8">
    <source>
        <dbReference type="ARBA" id="ARBA00023288"/>
    </source>
</evidence>
<dbReference type="AlphaFoldDB" id="A0A8H7KFV6"/>
<dbReference type="SMART" id="SM00175">
    <property type="entry name" value="RAB"/>
    <property type="match status" value="1"/>
</dbReference>
<dbReference type="PANTHER" id="PTHR34815:SF2">
    <property type="entry name" value="N-ACETYLTRANSFERASE DOMAIN-CONTAINING PROTEIN"/>
    <property type="match status" value="1"/>
</dbReference>
<keyword evidence="7" id="KW-0472">Membrane</keyword>
<feature type="domain" description="LYC1 C-terminal" evidence="11">
    <location>
        <begin position="197"/>
        <end position="375"/>
    </location>
</feature>
<comment type="subcellular location">
    <subcellularLocation>
        <location evidence="1">Cell membrane</location>
        <topology evidence="1">Lipid-anchor</topology>
    </subcellularLocation>
</comment>
<dbReference type="InterPro" id="IPR001806">
    <property type="entry name" value="Small_GTPase"/>
</dbReference>
<dbReference type="SUPFAM" id="SSF52540">
    <property type="entry name" value="P-loop containing nucleoside triphosphate hydrolases"/>
    <property type="match status" value="1"/>
</dbReference>
<keyword evidence="9" id="KW-0636">Prenylation</keyword>
<dbReference type="EMBL" id="JABXXO010000009">
    <property type="protein sequence ID" value="KAF7771034.1"/>
    <property type="molecule type" value="Genomic_DNA"/>
</dbReference>
<organism evidence="12 13">
    <name type="scientific">Agaricus bisporus var. burnettii</name>
    <dbReference type="NCBI Taxonomy" id="192524"/>
    <lineage>
        <taxon>Eukaryota</taxon>
        <taxon>Fungi</taxon>
        <taxon>Dikarya</taxon>
        <taxon>Basidiomycota</taxon>
        <taxon>Agaricomycotina</taxon>
        <taxon>Agaricomycetes</taxon>
        <taxon>Agaricomycetidae</taxon>
        <taxon>Agaricales</taxon>
        <taxon>Agaricineae</taxon>
        <taxon>Agaricaceae</taxon>
        <taxon>Agaricus</taxon>
    </lineage>
</organism>
<dbReference type="GO" id="GO:0005525">
    <property type="term" value="F:GTP binding"/>
    <property type="evidence" value="ECO:0007669"/>
    <property type="project" value="UniProtKB-KW"/>
</dbReference>
<evidence type="ECO:0000256" key="3">
    <source>
        <dbReference type="ARBA" id="ARBA00022475"/>
    </source>
</evidence>
<evidence type="ECO:0000313" key="13">
    <source>
        <dbReference type="Proteomes" id="UP000629468"/>
    </source>
</evidence>
<evidence type="ECO:0000256" key="10">
    <source>
        <dbReference type="ARBA" id="ARBA00067968"/>
    </source>
</evidence>
<keyword evidence="5" id="KW-0547">Nucleotide-binding</keyword>
<reference evidence="12 13" key="1">
    <citation type="journal article" name="Sci. Rep.">
        <title>Telomere-to-telomere assembled and centromere annotated genomes of the two main subspecies of the button mushroom Agaricus bisporus reveal especially polymorphic chromosome ends.</title>
        <authorList>
            <person name="Sonnenberg A.S.M."/>
            <person name="Sedaghat-Telgerd N."/>
            <person name="Lavrijssen B."/>
            <person name="Ohm R.A."/>
            <person name="Hendrickx P.M."/>
            <person name="Scholtmeijer K."/>
            <person name="Baars J.J.P."/>
            <person name="van Peer A."/>
        </authorList>
    </citation>
    <scope>NUCLEOTIDE SEQUENCE [LARGE SCALE GENOMIC DNA]</scope>
    <source>
        <strain evidence="12 13">H119_p4</strain>
    </source>
</reference>
<dbReference type="GO" id="GO:0005886">
    <property type="term" value="C:plasma membrane"/>
    <property type="evidence" value="ECO:0007669"/>
    <property type="project" value="UniProtKB-SubCell"/>
</dbReference>
<protein>
    <recommendedName>
        <fullName evidence="10">GTP-binding protein RHO3</fullName>
    </recommendedName>
</protein>
<evidence type="ECO:0000313" key="12">
    <source>
        <dbReference type="EMBL" id="KAF7771034.1"/>
    </source>
</evidence>
<dbReference type="PROSITE" id="PS51419">
    <property type="entry name" value="RAB"/>
    <property type="match status" value="1"/>
</dbReference>
<keyword evidence="8" id="KW-0449">Lipoprotein</keyword>
<dbReference type="PRINTS" id="PR00449">
    <property type="entry name" value="RASTRNSFRMNG"/>
</dbReference>
<dbReference type="GO" id="GO:0030036">
    <property type="term" value="P:actin cytoskeleton organization"/>
    <property type="evidence" value="ECO:0007669"/>
    <property type="project" value="UniProtKB-ARBA"/>
</dbReference>